<name>A0A8J2SE74_9STRA</name>
<organism evidence="1 2">
    <name type="scientific">Pelagomonas calceolata</name>
    <dbReference type="NCBI Taxonomy" id="35677"/>
    <lineage>
        <taxon>Eukaryota</taxon>
        <taxon>Sar</taxon>
        <taxon>Stramenopiles</taxon>
        <taxon>Ochrophyta</taxon>
        <taxon>Pelagophyceae</taxon>
        <taxon>Pelagomonadales</taxon>
        <taxon>Pelagomonadaceae</taxon>
        <taxon>Pelagomonas</taxon>
    </lineage>
</organism>
<comment type="caution">
    <text evidence="1">The sequence shown here is derived from an EMBL/GenBank/DDBJ whole genome shotgun (WGS) entry which is preliminary data.</text>
</comment>
<dbReference type="Proteomes" id="UP000789595">
    <property type="component" value="Unassembled WGS sequence"/>
</dbReference>
<evidence type="ECO:0000313" key="1">
    <source>
        <dbReference type="EMBL" id="CAH0365881.1"/>
    </source>
</evidence>
<dbReference type="EMBL" id="CAKKNE010000001">
    <property type="protein sequence ID" value="CAH0365881.1"/>
    <property type="molecule type" value="Genomic_DNA"/>
</dbReference>
<dbReference type="AlphaFoldDB" id="A0A8J2SE74"/>
<reference evidence="1" key="1">
    <citation type="submission" date="2021-11" db="EMBL/GenBank/DDBJ databases">
        <authorList>
            <consortium name="Genoscope - CEA"/>
            <person name="William W."/>
        </authorList>
    </citation>
    <scope>NUCLEOTIDE SEQUENCE</scope>
</reference>
<proteinExistence type="predicted"/>
<keyword evidence="2" id="KW-1185">Reference proteome</keyword>
<accession>A0A8J2SE74</accession>
<sequence length="277" mass="30965">MAALDNDSDSELDAEKPLLPARIIPSTYTAEGDLGGGGIPYGWTFETLIGKGTIRERLERDGSALIKAALRDPHARAAVERREGRRPSRVGDDEWEKRLRSRFVRMFINFEFLSTRKRVAVFAFAGDGAYRASLTTDLAARAATRLTKSIEFGAAFAPECSVRARKALVARWLRELRLAGKTRAKTDVAHTYQATFEALGFRAATFQNGIVVRMSAALPRWLVAGPVVLLAELLRRDRAKLRGEPPTDPIARLLWTCGTHDRDHWSHAFLRNALLYF</sequence>
<gene>
    <name evidence="1" type="ORF">PECAL_1P23420</name>
</gene>
<evidence type="ECO:0000313" key="2">
    <source>
        <dbReference type="Proteomes" id="UP000789595"/>
    </source>
</evidence>
<protein>
    <submittedName>
        <fullName evidence="1">Uncharacterized protein</fullName>
    </submittedName>
</protein>